<organism evidence="1 2">
    <name type="scientific">Eumeta variegata</name>
    <name type="common">Bagworm moth</name>
    <name type="synonym">Eumeta japonica</name>
    <dbReference type="NCBI Taxonomy" id="151549"/>
    <lineage>
        <taxon>Eukaryota</taxon>
        <taxon>Metazoa</taxon>
        <taxon>Ecdysozoa</taxon>
        <taxon>Arthropoda</taxon>
        <taxon>Hexapoda</taxon>
        <taxon>Insecta</taxon>
        <taxon>Pterygota</taxon>
        <taxon>Neoptera</taxon>
        <taxon>Endopterygota</taxon>
        <taxon>Lepidoptera</taxon>
        <taxon>Glossata</taxon>
        <taxon>Ditrysia</taxon>
        <taxon>Tineoidea</taxon>
        <taxon>Psychidae</taxon>
        <taxon>Oiketicinae</taxon>
        <taxon>Eumeta</taxon>
    </lineage>
</organism>
<comment type="caution">
    <text evidence="1">The sequence shown here is derived from an EMBL/GenBank/DDBJ whole genome shotgun (WGS) entry which is preliminary data.</text>
</comment>
<reference evidence="1 2" key="1">
    <citation type="journal article" date="2019" name="Commun. Biol.">
        <title>The bagworm genome reveals a unique fibroin gene that provides high tensile strength.</title>
        <authorList>
            <person name="Kono N."/>
            <person name="Nakamura H."/>
            <person name="Ohtoshi R."/>
            <person name="Tomita M."/>
            <person name="Numata K."/>
            <person name="Arakawa K."/>
        </authorList>
    </citation>
    <scope>NUCLEOTIDE SEQUENCE [LARGE SCALE GENOMIC DNA]</scope>
</reference>
<proteinExistence type="predicted"/>
<sequence>MSSHHHEPSRPAAWRTSGSSLADVTLTRQLNGCSWAREKIHGSNNKIKRKTLTGRGKPGICPERQKMRGGKIDLFLSFNLAISHPPPNQLSYIDKISPRQRKIAQGKRDPYAALSRNRLMLMKVESRPLALVIEVEGRPSRNSEKIDHDQIWRNDTRRWRGVPYLSILWNQYSIIWIEIRSGEADSRLVDTWKGLLFLDHQTTRSGMVATVFKSFRLVAGRAKSKAPVSDNEPMSIEDKFSNIFYVERAEWCPKLVLDE</sequence>
<name>A0A4C1V2Z3_EUMVA</name>
<gene>
    <name evidence="1" type="ORF">EVAR_16859_1</name>
</gene>
<protein>
    <submittedName>
        <fullName evidence="1">Uncharacterized protein</fullName>
    </submittedName>
</protein>
<dbReference type="Proteomes" id="UP000299102">
    <property type="component" value="Unassembled WGS sequence"/>
</dbReference>
<keyword evidence="2" id="KW-1185">Reference proteome</keyword>
<dbReference type="AlphaFoldDB" id="A0A4C1V2Z3"/>
<evidence type="ECO:0000313" key="1">
    <source>
        <dbReference type="EMBL" id="GBP32696.1"/>
    </source>
</evidence>
<accession>A0A4C1V2Z3</accession>
<dbReference type="EMBL" id="BGZK01000263">
    <property type="protein sequence ID" value="GBP32696.1"/>
    <property type="molecule type" value="Genomic_DNA"/>
</dbReference>
<evidence type="ECO:0000313" key="2">
    <source>
        <dbReference type="Proteomes" id="UP000299102"/>
    </source>
</evidence>